<organism evidence="3">
    <name type="scientific">Anisakis simplex</name>
    <name type="common">Herring worm</name>
    <dbReference type="NCBI Taxonomy" id="6269"/>
    <lineage>
        <taxon>Eukaryota</taxon>
        <taxon>Metazoa</taxon>
        <taxon>Ecdysozoa</taxon>
        <taxon>Nematoda</taxon>
        <taxon>Chromadorea</taxon>
        <taxon>Rhabditida</taxon>
        <taxon>Spirurina</taxon>
        <taxon>Ascaridomorpha</taxon>
        <taxon>Ascaridoidea</taxon>
        <taxon>Anisakidae</taxon>
        <taxon>Anisakis</taxon>
        <taxon>Anisakis simplex complex</taxon>
    </lineage>
</organism>
<evidence type="ECO:0000313" key="1">
    <source>
        <dbReference type="EMBL" id="VDK18436.1"/>
    </source>
</evidence>
<dbReference type="AlphaFoldDB" id="A0A0M3J138"/>
<reference evidence="1 2" key="2">
    <citation type="submission" date="2018-11" db="EMBL/GenBank/DDBJ databases">
        <authorList>
            <consortium name="Pathogen Informatics"/>
        </authorList>
    </citation>
    <scope>NUCLEOTIDE SEQUENCE [LARGE SCALE GENOMIC DNA]</scope>
</reference>
<keyword evidence="2" id="KW-1185">Reference proteome</keyword>
<name>A0A0M3J138_ANISI</name>
<dbReference type="WBParaSite" id="ASIM_0000123301-mRNA-1">
    <property type="protein sequence ID" value="ASIM_0000123301-mRNA-1"/>
    <property type="gene ID" value="ASIM_0000123301"/>
</dbReference>
<gene>
    <name evidence="1" type="ORF">ASIM_LOCUS1122</name>
</gene>
<dbReference type="Gene3D" id="2.40.50.90">
    <property type="match status" value="1"/>
</dbReference>
<evidence type="ECO:0000313" key="2">
    <source>
        <dbReference type="Proteomes" id="UP000267096"/>
    </source>
</evidence>
<reference evidence="3" key="1">
    <citation type="submission" date="2017-02" db="UniProtKB">
        <authorList>
            <consortium name="WormBaseParasite"/>
        </authorList>
    </citation>
    <scope>IDENTIFICATION</scope>
</reference>
<evidence type="ECO:0000313" key="3">
    <source>
        <dbReference type="WBParaSite" id="ASIM_0000123301-mRNA-1"/>
    </source>
</evidence>
<proteinExistence type="predicted"/>
<dbReference type="InterPro" id="IPR035437">
    <property type="entry name" value="SNase_OB-fold_sf"/>
</dbReference>
<sequence>HCERAPLCLQVCLHGIKPSQGDDWSPAARHFFSRQLRDDVPISLKVVGILNRRSENTRLIYESTAFRRANVIFVSHIQVFDGTQSSETLEARLVEQGYAVWSENSPPTATTETKVILPIMPYDLLL</sequence>
<accession>A0A0M3J138</accession>
<dbReference type="EMBL" id="UYRR01001052">
    <property type="protein sequence ID" value="VDK18436.1"/>
    <property type="molecule type" value="Genomic_DNA"/>
</dbReference>
<protein>
    <submittedName>
        <fullName evidence="3">BRCA1/BRCA2-containing complex subunit 45</fullName>
    </submittedName>
</protein>
<dbReference type="Proteomes" id="UP000267096">
    <property type="component" value="Unassembled WGS sequence"/>
</dbReference>